<gene>
    <name evidence="1" type="ORF">VCE7224_04467</name>
</gene>
<proteinExistence type="predicted"/>
<evidence type="ECO:0000313" key="2">
    <source>
        <dbReference type="Proteomes" id="UP000092819"/>
    </source>
</evidence>
<dbReference type="Proteomes" id="UP000092819">
    <property type="component" value="Unassembled WGS sequence"/>
</dbReference>
<organism evidence="1 2">
    <name type="scientific">Vibrio celticus</name>
    <dbReference type="NCBI Taxonomy" id="446372"/>
    <lineage>
        <taxon>Bacteria</taxon>
        <taxon>Pseudomonadati</taxon>
        <taxon>Pseudomonadota</taxon>
        <taxon>Gammaproteobacteria</taxon>
        <taxon>Vibrionales</taxon>
        <taxon>Vibrionaceae</taxon>
        <taxon>Vibrio</taxon>
    </lineage>
</organism>
<dbReference type="AlphaFoldDB" id="A0A1C3JKM6"/>
<keyword evidence="2" id="KW-1185">Reference proteome</keyword>
<protein>
    <submittedName>
        <fullName evidence="1">Uncharacterized protein</fullName>
    </submittedName>
</protein>
<dbReference type="RefSeq" id="WP_065677785.1">
    <property type="nucleotide sequence ID" value="NZ_AP025464.1"/>
</dbReference>
<dbReference type="EMBL" id="FLQZ01000176">
    <property type="protein sequence ID" value="SBT15662.1"/>
    <property type="molecule type" value="Genomic_DNA"/>
</dbReference>
<evidence type="ECO:0000313" key="1">
    <source>
        <dbReference type="EMBL" id="SBT15662.1"/>
    </source>
</evidence>
<reference evidence="2" key="1">
    <citation type="submission" date="2016-06" db="EMBL/GenBank/DDBJ databases">
        <authorList>
            <person name="Rodrigo-Torres L."/>
            <person name="Arahal D.R."/>
        </authorList>
    </citation>
    <scope>NUCLEOTIDE SEQUENCE [LARGE SCALE GENOMIC DNA]</scope>
    <source>
        <strain evidence="2">CECT 7224</strain>
    </source>
</reference>
<sequence>MTIPAPTMRHGVTRKLVYGSSSEGSFNGVKTFLAHMTLSELLRSCSLDLIPEHLRPIYDDIQRVATPRRRNGFEDFCYKHLSGTTDIGSVIPPVLVGCMHGVSFEKSGQINLSDWLEIETENTFVIDGIGRLSTGGAVIGGFDNFLLQVSRDSSARLARRAEIRDQMASLEIPVMFIFKDSGGALTEDEFAQMFVDVNGQQQPLTMNKLMKVLRSDPVTNLARELGELPVIVSHGGMSIEGEKITESSEYIMTLNSLTRFVLGGIGGFSMQSRLKGTREMPDGALLGDTHVNTIKSDLTLFLETWIYEQGDDFSMNRNGFQLVTTLIQSLGLVFHQVWNNCIDLTPASRTNHIYSVAEKLGRLDYSRRARHWSECSFLALSEDGTYKVASGGSTTRKYFAQHLCKKAGLSYT</sequence>
<accession>A0A1C3JKM6</accession>
<name>A0A1C3JKM6_9VIBR</name>